<dbReference type="GO" id="GO:0016705">
    <property type="term" value="F:oxidoreductase activity, acting on paired donors, with incorporation or reduction of molecular oxygen"/>
    <property type="evidence" value="ECO:0007669"/>
    <property type="project" value="InterPro"/>
</dbReference>
<dbReference type="InterPro" id="IPR050766">
    <property type="entry name" value="Bact_Lucif_Oxidored"/>
</dbReference>
<dbReference type="Gene3D" id="3.20.20.30">
    <property type="entry name" value="Luciferase-like domain"/>
    <property type="match status" value="1"/>
</dbReference>
<dbReference type="Proteomes" id="UP000565579">
    <property type="component" value="Unassembled WGS sequence"/>
</dbReference>
<dbReference type="RefSeq" id="WP_221524703.1">
    <property type="nucleotide sequence ID" value="NZ_BAAAXY010000216.1"/>
</dbReference>
<dbReference type="PANTHER" id="PTHR30137">
    <property type="entry name" value="LUCIFERASE-LIKE MONOOXYGENASE"/>
    <property type="match status" value="1"/>
</dbReference>
<dbReference type="AlphaFoldDB" id="A0A7X0NPX3"/>
<reference evidence="2 3" key="1">
    <citation type="submission" date="2020-08" db="EMBL/GenBank/DDBJ databases">
        <title>Sequencing the genomes of 1000 actinobacteria strains.</title>
        <authorList>
            <person name="Klenk H.-P."/>
        </authorList>
    </citation>
    <scope>NUCLEOTIDE SEQUENCE [LARGE SCALE GENOMIC DNA]</scope>
    <source>
        <strain evidence="2 3">DSM 43768</strain>
    </source>
</reference>
<dbReference type="SUPFAM" id="SSF51679">
    <property type="entry name" value="Bacterial luciferase-like"/>
    <property type="match status" value="1"/>
</dbReference>
<name>A0A7X0NPX3_9ACTN</name>
<keyword evidence="2" id="KW-0560">Oxidoreductase</keyword>
<feature type="domain" description="Luciferase-like" evidence="1">
    <location>
        <begin position="27"/>
        <end position="225"/>
    </location>
</feature>
<evidence type="ECO:0000313" key="2">
    <source>
        <dbReference type="EMBL" id="MBB6547266.1"/>
    </source>
</evidence>
<evidence type="ECO:0000259" key="1">
    <source>
        <dbReference type="Pfam" id="PF00296"/>
    </source>
</evidence>
<protein>
    <submittedName>
        <fullName evidence="2">Alkanesulfonate monooxygenase SsuD/methylene tetrahydromethanopterin reductase-like flavin-dependent oxidoreductase (Luciferase family)</fullName>
    </submittedName>
</protein>
<dbReference type="InterPro" id="IPR036661">
    <property type="entry name" value="Luciferase-like_sf"/>
</dbReference>
<proteinExistence type="predicted"/>
<evidence type="ECO:0000313" key="3">
    <source>
        <dbReference type="Proteomes" id="UP000565579"/>
    </source>
</evidence>
<dbReference type="Pfam" id="PF00296">
    <property type="entry name" value="Bac_luciferase"/>
    <property type="match status" value="1"/>
</dbReference>
<organism evidence="2 3">
    <name type="scientific">Nonomuraea rubra</name>
    <dbReference type="NCBI Taxonomy" id="46180"/>
    <lineage>
        <taxon>Bacteria</taxon>
        <taxon>Bacillati</taxon>
        <taxon>Actinomycetota</taxon>
        <taxon>Actinomycetes</taxon>
        <taxon>Streptosporangiales</taxon>
        <taxon>Streptosporangiaceae</taxon>
        <taxon>Nonomuraea</taxon>
    </lineage>
</organism>
<keyword evidence="2" id="KW-0503">Monooxygenase</keyword>
<dbReference type="GO" id="GO:0004497">
    <property type="term" value="F:monooxygenase activity"/>
    <property type="evidence" value="ECO:0007669"/>
    <property type="project" value="UniProtKB-KW"/>
</dbReference>
<dbReference type="InterPro" id="IPR011251">
    <property type="entry name" value="Luciferase-like_dom"/>
</dbReference>
<gene>
    <name evidence="2" type="ORF">HD593_002061</name>
</gene>
<keyword evidence="3" id="KW-1185">Reference proteome</keyword>
<dbReference type="PANTHER" id="PTHR30137:SF15">
    <property type="entry name" value="BLL6902 PROTEIN"/>
    <property type="match status" value="1"/>
</dbReference>
<sequence length="293" mass="31070">MRPPLGLIEYLDLAGMAAARPIQRVAFEAALLADDLGYRRVWVPEHHGVGSPSRSPLHTVAVLGSHTSGIRVGTAVTLLRLRDLYLTAEDLFTVAGFCGDRLDVGLGRGTVGPNSDLLRHLLKDDDALDRDVRELARILRDGCELVEPLGSPYELWLHGTSGRSAVMAAELGASYCHALFLKPDLDVCLRAMDDYRSGSSPGTTAVALAVAANTDPARALADARRQPFAVTAGSPEDCAATVLNALRMSGADEVVIAETSSDPDDHFRALKEIHAIVSAATTGQAVATAGLER</sequence>
<dbReference type="GO" id="GO:0005829">
    <property type="term" value="C:cytosol"/>
    <property type="evidence" value="ECO:0007669"/>
    <property type="project" value="TreeGrafter"/>
</dbReference>
<dbReference type="EMBL" id="JACHMI010000001">
    <property type="protein sequence ID" value="MBB6547266.1"/>
    <property type="molecule type" value="Genomic_DNA"/>
</dbReference>
<comment type="caution">
    <text evidence="2">The sequence shown here is derived from an EMBL/GenBank/DDBJ whole genome shotgun (WGS) entry which is preliminary data.</text>
</comment>
<accession>A0A7X0NPX3</accession>